<reference evidence="14" key="2">
    <citation type="submission" date="2021-03" db="EMBL/GenBank/DDBJ databases">
        <authorList>
            <person name="Jaffe A."/>
        </authorList>
    </citation>
    <scope>NUCLEOTIDE SEQUENCE</scope>
    <source>
        <strain evidence="14">RIFCSPHIGHO2_01_FULL_GW2011_AR10_43_9</strain>
    </source>
</reference>
<organism evidence="13 15">
    <name type="scientific">Candidatus Iainarchaeum sp</name>
    <dbReference type="NCBI Taxonomy" id="3101447"/>
    <lineage>
        <taxon>Archaea</taxon>
        <taxon>Candidatus Iainarchaeota</taxon>
        <taxon>Candidatus Iainarchaeia</taxon>
        <taxon>Candidatus Iainarchaeales</taxon>
        <taxon>Candidatus Iainarchaeaceae</taxon>
        <taxon>Candidatus Iainarchaeum</taxon>
    </lineage>
</organism>
<dbReference type="SUPFAM" id="SSF55681">
    <property type="entry name" value="Class II aaRS and biotin synthetases"/>
    <property type="match status" value="1"/>
</dbReference>
<keyword evidence="11" id="KW-0030">Aminoacyl-tRNA synthetase</keyword>
<dbReference type="Pfam" id="PF01409">
    <property type="entry name" value="tRNA-synt_2d"/>
    <property type="match status" value="1"/>
</dbReference>
<evidence type="ECO:0000313" key="14">
    <source>
        <dbReference type="EMBL" id="MBS3059591.1"/>
    </source>
</evidence>
<dbReference type="GO" id="GO:0004826">
    <property type="term" value="F:phenylalanine-tRNA ligase activity"/>
    <property type="evidence" value="ECO:0007669"/>
    <property type="project" value="UniProtKB-EC"/>
</dbReference>
<dbReference type="GO" id="GO:0005737">
    <property type="term" value="C:cytoplasm"/>
    <property type="evidence" value="ECO:0007669"/>
    <property type="project" value="UniProtKB-SubCell"/>
</dbReference>
<evidence type="ECO:0000256" key="10">
    <source>
        <dbReference type="ARBA" id="ARBA00022917"/>
    </source>
</evidence>
<dbReference type="Proteomes" id="UP000683213">
    <property type="component" value="Unassembled WGS sequence"/>
</dbReference>
<dbReference type="EMBL" id="JAGVWF010000059">
    <property type="protein sequence ID" value="MBS3059591.1"/>
    <property type="molecule type" value="Genomic_DNA"/>
</dbReference>
<dbReference type="Proteomes" id="UP000577419">
    <property type="component" value="Unassembled WGS sequence"/>
</dbReference>
<sequence>MELKGIVRSLSEIEKPVLVALEGKNSVSLPDIEVKTGLKIDSVRRAVGWLKEKGLVELEEKTVAGFALTPAGKSSLRKGLPEKMFIEALHAAGGKATLEDVRRSSKLNVPELNASMGLAKRNAWISIRKDGETFLELTGLEKDLMDGKHWAEVLIKKIEAKEQLSGEEKNKAKELVKRGLAEELETKEVKLRISENGLKALGMPEFREARAYNIQDAVPRLYPGKKQPYIQFLNIIRRKLIQLGFKEMYAPLITQEFYNFDVLFQPQNHPARSWTDTYQLKAPRKGRLPHKRIVNSVKAAHEHGGNTESIGWRYTWSEDIAEKVMPAAHGTAHSARQLVQGIEVPGKYFAIARCYRPDVMDASHLIEFNQLEGFIVGENLNFRSLLGMLKQFATEIAGAEAVKFYPDYYPFTEPSVQLSAKHPKLGWVEFAGAGIFRPEMMHALGIEEPAIAWGMGIDRLAMFKLGIKDIRYLFSDDLDWLRESRMVRE</sequence>
<dbReference type="GO" id="GO:0005524">
    <property type="term" value="F:ATP binding"/>
    <property type="evidence" value="ECO:0007669"/>
    <property type="project" value="UniProtKB-KW"/>
</dbReference>
<keyword evidence="5 13" id="KW-0436">Ligase</keyword>
<dbReference type="PANTHER" id="PTHR11538:SF40">
    <property type="entry name" value="PHENYLALANINE--TRNA LIGASE ALPHA SUBUNIT"/>
    <property type="match status" value="1"/>
</dbReference>
<evidence type="ECO:0000256" key="7">
    <source>
        <dbReference type="ARBA" id="ARBA00022741"/>
    </source>
</evidence>
<dbReference type="NCBIfam" id="NF003210">
    <property type="entry name" value="PRK04172.1"/>
    <property type="match status" value="1"/>
</dbReference>
<comment type="similarity">
    <text evidence="2">Belongs to the class-II aminoacyl-tRNA synthetase family. Phe-tRNA synthetase alpha subunit type 2 subfamily.</text>
</comment>
<evidence type="ECO:0000256" key="5">
    <source>
        <dbReference type="ARBA" id="ARBA00022598"/>
    </source>
</evidence>
<evidence type="ECO:0000256" key="2">
    <source>
        <dbReference type="ARBA" id="ARBA00006703"/>
    </source>
</evidence>
<proteinExistence type="inferred from homology"/>
<keyword evidence="4" id="KW-0963">Cytoplasm</keyword>
<dbReference type="GO" id="GO:0006432">
    <property type="term" value="P:phenylalanyl-tRNA aminoacylation"/>
    <property type="evidence" value="ECO:0007669"/>
    <property type="project" value="InterPro"/>
</dbReference>
<dbReference type="InterPro" id="IPR006195">
    <property type="entry name" value="aa-tRNA-synth_II"/>
</dbReference>
<dbReference type="EC" id="6.1.1.20" evidence="3"/>
<accession>A0A7J4IWJ3</accession>
<dbReference type="FunFam" id="3.30.930.10:FF:000095">
    <property type="entry name" value="Phenylalanine--tRNA ligase alpha subunit"/>
    <property type="match status" value="1"/>
</dbReference>
<dbReference type="NCBIfam" id="TIGR00468">
    <property type="entry name" value="pheS"/>
    <property type="match status" value="1"/>
</dbReference>
<comment type="caution">
    <text evidence="13">The sequence shown here is derived from an EMBL/GenBank/DDBJ whole genome shotgun (WGS) entry which is preliminary data.</text>
</comment>
<protein>
    <recommendedName>
        <fullName evidence="3">phenylalanine--tRNA ligase</fullName>
        <ecNumber evidence="3">6.1.1.20</ecNumber>
    </recommendedName>
</protein>
<keyword evidence="6" id="KW-0479">Metal-binding</keyword>
<dbReference type="InterPro" id="IPR045864">
    <property type="entry name" value="aa-tRNA-synth_II/BPL/LPL"/>
</dbReference>
<evidence type="ECO:0000256" key="6">
    <source>
        <dbReference type="ARBA" id="ARBA00022723"/>
    </source>
</evidence>
<dbReference type="CDD" id="cd00496">
    <property type="entry name" value="PheRS_alpha_core"/>
    <property type="match status" value="1"/>
</dbReference>
<keyword evidence="8" id="KW-0067">ATP-binding</keyword>
<evidence type="ECO:0000256" key="9">
    <source>
        <dbReference type="ARBA" id="ARBA00022842"/>
    </source>
</evidence>
<dbReference type="Gene3D" id="3.30.930.10">
    <property type="entry name" value="Bira Bifunctional Protein, Domain 2"/>
    <property type="match status" value="1"/>
</dbReference>
<evidence type="ECO:0000259" key="12">
    <source>
        <dbReference type="PROSITE" id="PS50862"/>
    </source>
</evidence>
<feature type="domain" description="Aminoacyl-transfer RNA synthetases class-II family profile" evidence="12">
    <location>
        <begin position="236"/>
        <end position="462"/>
    </location>
</feature>
<keyword evidence="9" id="KW-0460">Magnesium</keyword>
<reference evidence="14" key="3">
    <citation type="submission" date="2021-05" db="EMBL/GenBank/DDBJ databases">
        <title>Protein family content uncovers lineage relationships and bacterial pathway maintenance mechanisms in DPANN archaea.</title>
        <authorList>
            <person name="Castelle C.J."/>
            <person name="Meheust R."/>
            <person name="Jaffe A.L."/>
            <person name="Seitz K."/>
            <person name="Gong X."/>
            <person name="Baker B.J."/>
            <person name="Banfield J.F."/>
        </authorList>
    </citation>
    <scope>NUCLEOTIDE SEQUENCE</scope>
    <source>
        <strain evidence="14">RIFCSPHIGHO2_01_FULL_GW2011_AR10_43_9</strain>
    </source>
</reference>
<dbReference type="InterPro" id="IPR002319">
    <property type="entry name" value="Phenylalanyl-tRNA_Synthase"/>
</dbReference>
<evidence type="ECO:0000313" key="13">
    <source>
        <dbReference type="EMBL" id="HIH08127.1"/>
    </source>
</evidence>
<name>A0A7J4IWJ3_9ARCH</name>
<dbReference type="AlphaFoldDB" id="A0A7J4IWJ3"/>
<evidence type="ECO:0000313" key="15">
    <source>
        <dbReference type="Proteomes" id="UP000577419"/>
    </source>
</evidence>
<dbReference type="GO" id="GO:0046872">
    <property type="term" value="F:metal ion binding"/>
    <property type="evidence" value="ECO:0007669"/>
    <property type="project" value="UniProtKB-KW"/>
</dbReference>
<dbReference type="PROSITE" id="PS50862">
    <property type="entry name" value="AA_TRNA_LIGASE_II"/>
    <property type="match status" value="1"/>
</dbReference>
<evidence type="ECO:0000256" key="11">
    <source>
        <dbReference type="ARBA" id="ARBA00023146"/>
    </source>
</evidence>
<dbReference type="PANTHER" id="PTHR11538">
    <property type="entry name" value="PHENYLALANYL-TRNA SYNTHETASE"/>
    <property type="match status" value="1"/>
</dbReference>
<dbReference type="EMBL" id="DUFG01000013">
    <property type="protein sequence ID" value="HIH08127.1"/>
    <property type="molecule type" value="Genomic_DNA"/>
</dbReference>
<evidence type="ECO:0000256" key="8">
    <source>
        <dbReference type="ARBA" id="ARBA00022840"/>
    </source>
</evidence>
<gene>
    <name evidence="13" type="ORF">HA237_02020</name>
    <name evidence="14" type="ORF">J4224_04170</name>
</gene>
<dbReference type="GO" id="GO:0000049">
    <property type="term" value="F:tRNA binding"/>
    <property type="evidence" value="ECO:0007669"/>
    <property type="project" value="InterPro"/>
</dbReference>
<dbReference type="InterPro" id="IPR004529">
    <property type="entry name" value="Phe-tRNA-synth_IIc_asu"/>
</dbReference>
<keyword evidence="10" id="KW-0648">Protein biosynthesis</keyword>
<reference evidence="13" key="1">
    <citation type="journal article" date="2020" name="bioRxiv">
        <title>A rank-normalized archaeal taxonomy based on genome phylogeny resolves widespread incomplete and uneven classifications.</title>
        <authorList>
            <person name="Rinke C."/>
            <person name="Chuvochina M."/>
            <person name="Mussig A.J."/>
            <person name="Chaumeil P.-A."/>
            <person name="Waite D.W."/>
            <person name="Whitman W.B."/>
            <person name="Parks D.H."/>
            <person name="Hugenholtz P."/>
        </authorList>
    </citation>
    <scope>NUCLEOTIDE SEQUENCE</scope>
    <source>
        <strain evidence="13">UBA10011</strain>
    </source>
</reference>
<evidence type="ECO:0000256" key="1">
    <source>
        <dbReference type="ARBA" id="ARBA00004496"/>
    </source>
</evidence>
<keyword evidence="7" id="KW-0547">Nucleotide-binding</keyword>
<comment type="subcellular location">
    <subcellularLocation>
        <location evidence="1">Cytoplasm</location>
    </subcellularLocation>
</comment>
<evidence type="ECO:0000256" key="4">
    <source>
        <dbReference type="ARBA" id="ARBA00022490"/>
    </source>
</evidence>
<evidence type="ECO:0000256" key="3">
    <source>
        <dbReference type="ARBA" id="ARBA00012814"/>
    </source>
</evidence>